<evidence type="ECO:0000256" key="3">
    <source>
        <dbReference type="ARBA" id="ARBA00022519"/>
    </source>
</evidence>
<gene>
    <name evidence="7" type="ORF">CDG60_03845</name>
    <name evidence="8" type="ORF">QR674_12835</name>
</gene>
<evidence type="ECO:0000256" key="6">
    <source>
        <dbReference type="ARBA" id="ARBA00023315"/>
    </source>
</evidence>
<sequence length="292" mass="33392">MYFFLKLIAQLPLNFLQSFATAFAWLLYRTNSSMCRVTTVNLQIAYPELDQEQLQQLVQANLSSQCMTYLEFIKCWGNSAEYSLSLLKTVHGAHYFEEALASKKGVILVVPHLGSWELLNAWINVFANPVIMYKPAKEEGFNRYMLEARQKFNATLVPTDDTGVRAIFKHLKQGGVTVILPDHIPKASGGIYSDFYRQHVLSTTLVSKLASKTQCHVLGLSCLRNADRSEFTVHCRPLSDEILSKDLQLSVDTLNAEMQQMIDVAPEQYIWGYRRFRNIEGQQNVYHRPSEK</sequence>
<dbReference type="InterPro" id="IPR004960">
    <property type="entry name" value="LipA_acyltrans"/>
</dbReference>
<dbReference type="PIRSF" id="PIRSF026649">
    <property type="entry name" value="MsbB"/>
    <property type="match status" value="1"/>
</dbReference>
<dbReference type="AlphaFoldDB" id="A0A3B7LT33"/>
<comment type="subcellular location">
    <subcellularLocation>
        <location evidence="1">Cell inner membrane</location>
    </subcellularLocation>
</comment>
<dbReference type="CDD" id="cd07984">
    <property type="entry name" value="LPLAT_LABLAT-like"/>
    <property type="match status" value="1"/>
</dbReference>
<dbReference type="KEGG" id="achi:CDG60_03845"/>
<keyword evidence="4 7" id="KW-0808">Transferase</keyword>
<dbReference type="RefSeq" id="WP_087513155.1">
    <property type="nucleotide sequence ID" value="NZ_CP032134.1"/>
</dbReference>
<dbReference type="EMBL" id="JASVDY010000004">
    <property type="protein sequence ID" value="MDV2469867.1"/>
    <property type="molecule type" value="Genomic_DNA"/>
</dbReference>
<reference evidence="7" key="2">
    <citation type="journal article" date="2019" name="J. Microbiol.">
        <title>Acinetobacter chinensis, a novel Acinetobacter species, carrying blaNDM-1, recovered from hospital sewage.</title>
        <authorList>
            <person name="Hu Y."/>
            <person name="Feng Y."/>
            <person name="Qin J."/>
            <person name="Zhang X."/>
            <person name="Zong Z."/>
        </authorList>
    </citation>
    <scope>NUCLEOTIDE SEQUENCE</scope>
    <source>
        <strain evidence="7">WCHAc010005</strain>
    </source>
</reference>
<evidence type="ECO:0000256" key="5">
    <source>
        <dbReference type="ARBA" id="ARBA00023136"/>
    </source>
</evidence>
<evidence type="ECO:0000256" key="1">
    <source>
        <dbReference type="ARBA" id="ARBA00004533"/>
    </source>
</evidence>
<dbReference type="Proteomes" id="UP000263753">
    <property type="component" value="Chromosome"/>
</dbReference>
<evidence type="ECO:0000256" key="2">
    <source>
        <dbReference type="ARBA" id="ARBA00022475"/>
    </source>
</evidence>
<keyword evidence="3" id="KW-0997">Cell inner membrane</keyword>
<evidence type="ECO:0000313" key="7">
    <source>
        <dbReference type="EMBL" id="AXY55798.1"/>
    </source>
</evidence>
<keyword evidence="5" id="KW-0472">Membrane</keyword>
<reference evidence="8 10" key="3">
    <citation type="submission" date="2023-06" db="EMBL/GenBank/DDBJ databases">
        <title>Genomic Analysis of Acinetobacter Strains Recovered from South Australian Aquatic Samples provides Insights into the Circulation of Antibiotic Resistance determinants in the Environment.</title>
        <authorList>
            <person name="Tobin L."/>
            <person name="Jarocki V.M."/>
            <person name="Kenyon J."/>
            <person name="Drigo B."/>
            <person name="Donner E."/>
            <person name="Djordjevic S.P."/>
            <person name="Hamidian M."/>
        </authorList>
    </citation>
    <scope>NUCLEOTIDE SEQUENCE [LARGE SCALE GENOMIC DNA]</scope>
    <source>
        <strain evidence="8 10">SAAc652</strain>
    </source>
</reference>
<evidence type="ECO:0000256" key="4">
    <source>
        <dbReference type="ARBA" id="ARBA00022679"/>
    </source>
</evidence>
<evidence type="ECO:0000313" key="10">
    <source>
        <dbReference type="Proteomes" id="UP001278188"/>
    </source>
</evidence>
<dbReference type="EMBL" id="CP032134">
    <property type="protein sequence ID" value="AXY55798.1"/>
    <property type="molecule type" value="Genomic_DNA"/>
</dbReference>
<dbReference type="Pfam" id="PF03279">
    <property type="entry name" value="Lip_A_acyltrans"/>
    <property type="match status" value="1"/>
</dbReference>
<dbReference type="PANTHER" id="PTHR30606:SF10">
    <property type="entry name" value="PHOSPHATIDYLINOSITOL MANNOSIDE ACYLTRANSFERASE"/>
    <property type="match status" value="1"/>
</dbReference>
<organism evidence="7 9">
    <name type="scientific">Acinetobacter chinensis</name>
    <dbReference type="NCBI Taxonomy" id="2004650"/>
    <lineage>
        <taxon>Bacteria</taxon>
        <taxon>Pseudomonadati</taxon>
        <taxon>Pseudomonadota</taxon>
        <taxon>Gammaproteobacteria</taxon>
        <taxon>Moraxellales</taxon>
        <taxon>Moraxellaceae</taxon>
        <taxon>Acinetobacter</taxon>
    </lineage>
</organism>
<keyword evidence="6 7" id="KW-0012">Acyltransferase</keyword>
<dbReference type="PANTHER" id="PTHR30606">
    <property type="entry name" value="LIPID A BIOSYNTHESIS LAUROYL ACYLTRANSFERASE"/>
    <property type="match status" value="1"/>
</dbReference>
<keyword evidence="2" id="KW-1003">Cell membrane</keyword>
<keyword evidence="10" id="KW-1185">Reference proteome</keyword>
<dbReference type="GO" id="GO:0005886">
    <property type="term" value="C:plasma membrane"/>
    <property type="evidence" value="ECO:0007669"/>
    <property type="project" value="UniProtKB-SubCell"/>
</dbReference>
<protein>
    <submittedName>
        <fullName evidence="7">Lipid A biosynthesis acyltransferase</fullName>
    </submittedName>
    <submittedName>
        <fullName evidence="8">Lysophospholipid acyltransferase family protein</fullName>
    </submittedName>
</protein>
<evidence type="ECO:0000313" key="9">
    <source>
        <dbReference type="Proteomes" id="UP000263753"/>
    </source>
</evidence>
<name>A0A3B7LT33_9GAMM</name>
<accession>A0A3B7LT33</accession>
<evidence type="ECO:0000313" key="8">
    <source>
        <dbReference type="EMBL" id="MDV2469867.1"/>
    </source>
</evidence>
<proteinExistence type="predicted"/>
<dbReference type="Proteomes" id="UP001278188">
    <property type="component" value="Unassembled WGS sequence"/>
</dbReference>
<dbReference type="GO" id="GO:0016746">
    <property type="term" value="F:acyltransferase activity"/>
    <property type="evidence" value="ECO:0007669"/>
    <property type="project" value="UniProtKB-KW"/>
</dbReference>
<reference evidence="9" key="1">
    <citation type="submission" date="2018-09" db="EMBL/GenBank/DDBJ databases">
        <title>The complete genome of Acinetobacter sp. strain WCHAc010005.</title>
        <authorList>
            <person name="Hu Y."/>
            <person name="Long H."/>
            <person name="Feng Y."/>
            <person name="Zong Z."/>
        </authorList>
    </citation>
    <scope>NUCLEOTIDE SEQUENCE [LARGE SCALE GENOMIC DNA]</scope>
    <source>
        <strain evidence="9">WCHAc010005</strain>
    </source>
</reference>
<dbReference type="GO" id="GO:0009247">
    <property type="term" value="P:glycolipid biosynthetic process"/>
    <property type="evidence" value="ECO:0007669"/>
    <property type="project" value="UniProtKB-ARBA"/>
</dbReference>